<name>A0A0B7AMF7_9EUPU</name>
<organism evidence="2">
    <name type="scientific">Arion vulgaris</name>
    <dbReference type="NCBI Taxonomy" id="1028688"/>
    <lineage>
        <taxon>Eukaryota</taxon>
        <taxon>Metazoa</taxon>
        <taxon>Spiralia</taxon>
        <taxon>Lophotrochozoa</taxon>
        <taxon>Mollusca</taxon>
        <taxon>Gastropoda</taxon>
        <taxon>Heterobranchia</taxon>
        <taxon>Euthyneura</taxon>
        <taxon>Panpulmonata</taxon>
        <taxon>Eupulmonata</taxon>
        <taxon>Stylommatophora</taxon>
        <taxon>Helicina</taxon>
        <taxon>Arionoidea</taxon>
        <taxon>Arionidae</taxon>
        <taxon>Arion</taxon>
    </lineage>
</organism>
<proteinExistence type="predicted"/>
<keyword evidence="1" id="KW-0812">Transmembrane</keyword>
<evidence type="ECO:0000313" key="2">
    <source>
        <dbReference type="EMBL" id="CEK81176.1"/>
    </source>
</evidence>
<protein>
    <submittedName>
        <fullName evidence="2">Uncharacterized protein</fullName>
    </submittedName>
</protein>
<gene>
    <name evidence="2" type="primary">ORF124692</name>
</gene>
<keyword evidence="1" id="KW-0472">Membrane</keyword>
<evidence type="ECO:0000256" key="1">
    <source>
        <dbReference type="SAM" id="Phobius"/>
    </source>
</evidence>
<feature type="transmembrane region" description="Helical" evidence="1">
    <location>
        <begin position="12"/>
        <end position="37"/>
    </location>
</feature>
<accession>A0A0B7AMF7</accession>
<sequence length="56" mass="6226">MMRVLGSSPDSNVWFMSAFVAEAMTFVLCEIFLAGVVPFLQRETQSHGGTRCNEIN</sequence>
<feature type="non-terminal residue" evidence="2">
    <location>
        <position position="56"/>
    </location>
</feature>
<dbReference type="EMBL" id="HACG01034311">
    <property type="protein sequence ID" value="CEK81176.1"/>
    <property type="molecule type" value="Transcribed_RNA"/>
</dbReference>
<reference evidence="2" key="1">
    <citation type="submission" date="2014-12" db="EMBL/GenBank/DDBJ databases">
        <title>Insight into the proteome of Arion vulgaris.</title>
        <authorList>
            <person name="Aradska J."/>
            <person name="Bulat T."/>
            <person name="Smidak R."/>
            <person name="Sarate P."/>
            <person name="Gangsoo J."/>
            <person name="Sialana F."/>
            <person name="Bilban M."/>
            <person name="Lubec G."/>
        </authorList>
    </citation>
    <scope>NUCLEOTIDE SEQUENCE</scope>
    <source>
        <tissue evidence="2">Skin</tissue>
    </source>
</reference>
<dbReference type="AlphaFoldDB" id="A0A0B7AMF7"/>
<keyword evidence="1" id="KW-1133">Transmembrane helix</keyword>